<protein>
    <submittedName>
        <fullName evidence="3">Uncharacterized protein</fullName>
    </submittedName>
</protein>
<feature type="compositionally biased region" description="Low complexity" evidence="2">
    <location>
        <begin position="53"/>
        <end position="63"/>
    </location>
</feature>
<evidence type="ECO:0000313" key="3">
    <source>
        <dbReference type="EMBL" id="PAN45852.1"/>
    </source>
</evidence>
<sequence length="263" mass="28120">MRVSSRDLLCSPLRRRRHPPPRALLPRPSGSRAHLRAPRWELARSRMPPLPALPLASAASPNPSCFPRPTSALAREIVPNPPPPPHIPAPPLTSGARRRGGSSVSVGGMSRRGKSVPQLGGGPEKRGGGTPPAVPTPPAAPPQSQSAPPPPNGPWFPGCGGSSGQSSFSHGIEPGNPCEERPIEREAAKAECKGKRKAEQVMDGIFMLGYNISKIIEVTQERKKEREKMTEAQVEISRLNLEDCKGAKGGWTGAKRIKFARSL</sequence>
<dbReference type="PANTHER" id="PTHR44947:SF1">
    <property type="entry name" value="OS11G0303800 PROTEIN"/>
    <property type="match status" value="1"/>
</dbReference>
<dbReference type="PANTHER" id="PTHR44947">
    <property type="entry name" value="OS05G0501001 PROTEIN"/>
    <property type="match status" value="1"/>
</dbReference>
<dbReference type="Gramene" id="PAN45852">
    <property type="protein sequence ID" value="PAN45852"/>
    <property type="gene ID" value="PAHAL_9G147000"/>
</dbReference>
<dbReference type="Proteomes" id="UP000243499">
    <property type="component" value="Chromosome 9"/>
</dbReference>
<feature type="coiled-coil region" evidence="1">
    <location>
        <begin position="215"/>
        <end position="242"/>
    </location>
</feature>
<keyword evidence="1" id="KW-0175">Coiled coil</keyword>
<feature type="compositionally biased region" description="Pro residues" evidence="2">
    <location>
        <begin position="132"/>
        <end position="154"/>
    </location>
</feature>
<feature type="region of interest" description="Disordered" evidence="2">
    <location>
        <begin position="1"/>
        <end position="182"/>
    </location>
</feature>
<proteinExistence type="predicted"/>
<feature type="compositionally biased region" description="Pro residues" evidence="2">
    <location>
        <begin position="79"/>
        <end position="91"/>
    </location>
</feature>
<dbReference type="AlphaFoldDB" id="A0A2S3IJL9"/>
<accession>A0A2S3IJL9</accession>
<name>A0A2S3IJL9_9POAL</name>
<organism evidence="3">
    <name type="scientific">Panicum hallii</name>
    <dbReference type="NCBI Taxonomy" id="206008"/>
    <lineage>
        <taxon>Eukaryota</taxon>
        <taxon>Viridiplantae</taxon>
        <taxon>Streptophyta</taxon>
        <taxon>Embryophyta</taxon>
        <taxon>Tracheophyta</taxon>
        <taxon>Spermatophyta</taxon>
        <taxon>Magnoliopsida</taxon>
        <taxon>Liliopsida</taxon>
        <taxon>Poales</taxon>
        <taxon>Poaceae</taxon>
        <taxon>PACMAD clade</taxon>
        <taxon>Panicoideae</taxon>
        <taxon>Panicodae</taxon>
        <taxon>Paniceae</taxon>
        <taxon>Panicinae</taxon>
        <taxon>Panicum</taxon>
        <taxon>Panicum sect. Panicum</taxon>
    </lineage>
</organism>
<gene>
    <name evidence="3" type="ORF">PAHAL_9G147000</name>
</gene>
<dbReference type="EMBL" id="CM008054">
    <property type="protein sequence ID" value="PAN45852.1"/>
    <property type="molecule type" value="Genomic_DNA"/>
</dbReference>
<evidence type="ECO:0000256" key="1">
    <source>
        <dbReference type="SAM" id="Coils"/>
    </source>
</evidence>
<evidence type="ECO:0000256" key="2">
    <source>
        <dbReference type="SAM" id="MobiDB-lite"/>
    </source>
</evidence>
<reference evidence="3" key="1">
    <citation type="submission" date="2018-04" db="EMBL/GenBank/DDBJ databases">
        <title>WGS assembly of Panicum hallii.</title>
        <authorList>
            <person name="Lovell J."/>
            <person name="Jenkins J."/>
            <person name="Lowry D."/>
            <person name="Mamidi S."/>
            <person name="Sreedasyam A."/>
            <person name="Weng X."/>
            <person name="Barry K."/>
            <person name="Bonette J."/>
            <person name="Campitelli B."/>
            <person name="Daum C."/>
            <person name="Gordon S."/>
            <person name="Gould B."/>
            <person name="Lipzen A."/>
            <person name="Macqueen A."/>
            <person name="Palacio-Mejia J."/>
            <person name="Plott C."/>
            <person name="Shakirov E."/>
            <person name="Shu S."/>
            <person name="Yoshinaga Y."/>
            <person name="Zane M."/>
            <person name="Rokhsar D."/>
            <person name="Grimwood J."/>
            <person name="Schmutz J."/>
            <person name="Juenger T."/>
        </authorList>
    </citation>
    <scope>NUCLEOTIDE SEQUENCE [LARGE SCALE GENOMIC DNA]</scope>
    <source>
        <strain evidence="3">FIL2</strain>
    </source>
</reference>